<dbReference type="Pfam" id="PF02854">
    <property type="entry name" value="MIF4G"/>
    <property type="match status" value="1"/>
</dbReference>
<evidence type="ECO:0000313" key="3">
    <source>
        <dbReference type="EMBL" id="EFO86179.1"/>
    </source>
</evidence>
<gene>
    <name evidence="3" type="ORF">CRE_02004</name>
</gene>
<feature type="domain" description="MIF4G" evidence="2">
    <location>
        <begin position="161"/>
        <end position="395"/>
    </location>
</feature>
<dbReference type="STRING" id="31234.E3LGS2"/>
<sequence length="430" mass="50871">MGNTNEPESREPIEPIIEPTIEELFYKSEFHRGEQLEQRLQQLTNSGETNGFYEREFMVASREIQNIFKRDQCPLTPEVIKKLGLNLYGEKKPTIQYTRFYLKKRKINKSGQQGKQTTQKDDNIGDETIQLPPSSPNAWKPSRQKIVKIVSDEEAVMRDTCQNVRALLNKVTPTTKRLFIDTFLSYNISSNKKLLTEVVEIVLKKAFADPIYCDLYVQICQAKAAQEMLLTKKSLLKDSILTSIEENFQARKVDPKIISSINREPDLEKREKMKLVENQKFKEKRFGLMTCIGYLYFYYLLDKLQVRVYIRETLKSIAPRRLNENQRRGIIKGNVNQQEVFYGLHLLEFVGKRLDSDYKHVFLTDLFKQIKKEEHGLSNKNLFKFMKLVDLREDNWKQRGLYRLRPRTIEDIRKEVERKTHKKKQKKEEK</sequence>
<dbReference type="OrthoDB" id="514777at2759"/>
<dbReference type="HOGENOM" id="CLU_638176_0_0_1"/>
<dbReference type="InterPro" id="IPR016024">
    <property type="entry name" value="ARM-type_fold"/>
</dbReference>
<dbReference type="Proteomes" id="UP000008281">
    <property type="component" value="Unassembled WGS sequence"/>
</dbReference>
<name>E3LGS2_CAERE</name>
<dbReference type="Gene3D" id="1.25.40.180">
    <property type="match status" value="1"/>
</dbReference>
<protein>
    <recommendedName>
        <fullName evidence="2">MIF4G domain-containing protein</fullName>
    </recommendedName>
</protein>
<dbReference type="AlphaFoldDB" id="E3LGS2"/>
<organism evidence="4">
    <name type="scientific">Caenorhabditis remanei</name>
    <name type="common">Caenorhabditis vulgaris</name>
    <dbReference type="NCBI Taxonomy" id="31234"/>
    <lineage>
        <taxon>Eukaryota</taxon>
        <taxon>Metazoa</taxon>
        <taxon>Ecdysozoa</taxon>
        <taxon>Nematoda</taxon>
        <taxon>Chromadorea</taxon>
        <taxon>Rhabditida</taxon>
        <taxon>Rhabditina</taxon>
        <taxon>Rhabditomorpha</taxon>
        <taxon>Rhabditoidea</taxon>
        <taxon>Rhabditidae</taxon>
        <taxon>Peloderinae</taxon>
        <taxon>Caenorhabditis</taxon>
    </lineage>
</organism>
<dbReference type="InParanoid" id="E3LGS2"/>
<dbReference type="PANTHER" id="PTHR23253">
    <property type="entry name" value="EUKARYOTIC TRANSLATION INITIATION FACTOR 4 GAMMA"/>
    <property type="match status" value="1"/>
</dbReference>
<keyword evidence="4" id="KW-1185">Reference proteome</keyword>
<dbReference type="SMART" id="SM00543">
    <property type="entry name" value="MIF4G"/>
    <property type="match status" value="1"/>
</dbReference>
<dbReference type="GO" id="GO:0016281">
    <property type="term" value="C:eukaryotic translation initiation factor 4F complex"/>
    <property type="evidence" value="ECO:0007669"/>
    <property type="project" value="TreeGrafter"/>
</dbReference>
<dbReference type="KEGG" id="crq:GCK72_005068"/>
<dbReference type="CTD" id="9822408"/>
<evidence type="ECO:0000259" key="2">
    <source>
        <dbReference type="SMART" id="SM00543"/>
    </source>
</evidence>
<dbReference type="RefSeq" id="XP_003117313.2">
    <property type="nucleotide sequence ID" value="XM_003117265.2"/>
</dbReference>
<dbReference type="eggNOG" id="KOG0401">
    <property type="taxonomic scope" value="Eukaryota"/>
</dbReference>
<dbReference type="GO" id="GO:0003729">
    <property type="term" value="F:mRNA binding"/>
    <property type="evidence" value="ECO:0007669"/>
    <property type="project" value="TreeGrafter"/>
</dbReference>
<reference evidence="3" key="1">
    <citation type="submission" date="2007-07" db="EMBL/GenBank/DDBJ databases">
        <title>PCAP assembly of the Caenorhabditis remanei genome.</title>
        <authorList>
            <consortium name="The Caenorhabditis remanei Sequencing Consortium"/>
            <person name="Wilson R.K."/>
        </authorList>
    </citation>
    <scope>NUCLEOTIDE SEQUENCE [LARGE SCALE GENOMIC DNA]</scope>
    <source>
        <strain evidence="3">PB4641</strain>
    </source>
</reference>
<dbReference type="GO" id="GO:0003743">
    <property type="term" value="F:translation initiation factor activity"/>
    <property type="evidence" value="ECO:0007669"/>
    <property type="project" value="TreeGrafter"/>
</dbReference>
<dbReference type="InterPro" id="IPR003890">
    <property type="entry name" value="MIF4G-like_typ-3"/>
</dbReference>
<dbReference type="GeneID" id="9822408"/>
<accession>E3LGS2</accession>
<evidence type="ECO:0000256" key="1">
    <source>
        <dbReference type="SAM" id="MobiDB-lite"/>
    </source>
</evidence>
<dbReference type="PANTHER" id="PTHR23253:SF78">
    <property type="entry name" value="EUKARYOTIC TRANSLATION INITIATION FACTOR 4G1, ISOFORM B-RELATED"/>
    <property type="match status" value="1"/>
</dbReference>
<proteinExistence type="predicted"/>
<evidence type="ECO:0000313" key="4">
    <source>
        <dbReference type="Proteomes" id="UP000008281"/>
    </source>
</evidence>
<dbReference type="SUPFAM" id="SSF48371">
    <property type="entry name" value="ARM repeat"/>
    <property type="match status" value="1"/>
</dbReference>
<dbReference type="EMBL" id="DS268408">
    <property type="protein sequence ID" value="EFO86179.1"/>
    <property type="molecule type" value="Genomic_DNA"/>
</dbReference>
<feature type="region of interest" description="Disordered" evidence="1">
    <location>
        <begin position="108"/>
        <end position="140"/>
    </location>
</feature>